<proteinExistence type="predicted"/>
<dbReference type="InterPro" id="IPR029058">
    <property type="entry name" value="AB_hydrolase_fold"/>
</dbReference>
<sequence>MRRLLIVAGLYLMLGLPQASHATGEDWRLTAERVFADPDLSGPTARGVTFSPDGRSVTYLQPKATDQTALDLWIVPTDGRGAPRMIVDSAALEAKVGPISEAERARRERQRIFTHGVVEYRWNDQGTQLLVPVAGELYVADPRTGTVERRVARNGDVDATDSRFSPKGEYISFVRSGTVFVTSARGGAPRAITPSGEGAVQYGAAEFVAQEEFARDTGYWWSPDDRAIAYTRVDESHVTSASWADVGEKGATVRTMRFPFTGTENARVDLFVQPLVGDAPVRIDLGTDPHFYLTRVHWSVDGRTLYVQKQSRDQQTLELIAFDPKTGQGRVLLTERQKPWVNIDLDFTPLADGGFLWVSERSGFRHLYIYDAAGRLVRQVTSGDWPLAGRDRDRGIVGVDERRGIAYVLGFRETPTEQHLYAVNYRSGGPLTRITSGAGWWTVSMNRSATAFIGSYSSPDTPPRVAIHAADGQRLRWLVENKLDAGHPYAPYVKGLPKPEFGRIAAEDGQALEYVLLKPADFDPAKRYPVIVQVYGGPGRQKVVKNWRTPEERIYLDAGFLLFQLDNRGTLNRGLAFEAPIAGKLGTPEVTDQIAGMRYLQTLPYVDPRRIGVTGWSYGGYMTIRMMTHPDSQFAAGAAGAPVTNWHLYDTHYTEHYMGKPQDNAAAYDAASLVPRLDQLRGRLLYMHGLADDNVLFDNGALLIARLQQLSIPFDLMVYPGQRHSIIGPEQKLHLWRTYLEFFKRNLGAPEPH</sequence>
<evidence type="ECO:0000259" key="3">
    <source>
        <dbReference type="Pfam" id="PF00930"/>
    </source>
</evidence>
<dbReference type="GO" id="GO:0008236">
    <property type="term" value="F:serine-type peptidase activity"/>
    <property type="evidence" value="ECO:0007669"/>
    <property type="project" value="InterPro"/>
</dbReference>
<dbReference type="PANTHER" id="PTHR11731:SF193">
    <property type="entry name" value="DIPEPTIDYL PEPTIDASE 9"/>
    <property type="match status" value="1"/>
</dbReference>
<feature type="chain" id="PRO_5019047895" evidence="1">
    <location>
        <begin position="23"/>
        <end position="753"/>
    </location>
</feature>
<feature type="domain" description="Peptidase S9 prolyl oligopeptidase catalytic" evidence="2">
    <location>
        <begin position="554"/>
        <end position="748"/>
    </location>
</feature>
<dbReference type="SUPFAM" id="SSF53474">
    <property type="entry name" value="alpha/beta-Hydrolases"/>
    <property type="match status" value="1"/>
</dbReference>
<dbReference type="SUPFAM" id="SSF82171">
    <property type="entry name" value="DPP6 N-terminal domain-like"/>
    <property type="match status" value="1"/>
</dbReference>
<evidence type="ECO:0000313" key="4">
    <source>
        <dbReference type="EMBL" id="RVT40264.1"/>
    </source>
</evidence>
<comment type="caution">
    <text evidence="4">The sequence shown here is derived from an EMBL/GenBank/DDBJ whole genome shotgun (WGS) entry which is preliminary data.</text>
</comment>
<protein>
    <submittedName>
        <fullName evidence="4">S9 family peptidase</fullName>
    </submittedName>
</protein>
<dbReference type="Gene3D" id="2.140.10.30">
    <property type="entry name" value="Dipeptidylpeptidase IV, N-terminal domain"/>
    <property type="match status" value="1"/>
</dbReference>
<feature type="domain" description="Dipeptidylpeptidase IV N-terminal" evidence="3">
    <location>
        <begin position="132"/>
        <end position="463"/>
    </location>
</feature>
<dbReference type="AlphaFoldDB" id="A0A437J639"/>
<dbReference type="OrthoDB" id="1094230at2"/>
<name>A0A437J639_9SPHN</name>
<reference evidence="4 5" key="1">
    <citation type="submission" date="2019-01" db="EMBL/GenBank/DDBJ databases">
        <authorList>
            <person name="Chen W.-M."/>
        </authorList>
    </citation>
    <scope>NUCLEOTIDE SEQUENCE [LARGE SCALE GENOMIC DNA]</scope>
    <source>
        <strain evidence="4 5">TLA-22</strain>
    </source>
</reference>
<dbReference type="PANTHER" id="PTHR11731">
    <property type="entry name" value="PROTEASE FAMILY S9B,C DIPEPTIDYL-PEPTIDASE IV-RELATED"/>
    <property type="match status" value="1"/>
</dbReference>
<dbReference type="EMBL" id="RZUL01000004">
    <property type="protein sequence ID" value="RVT40264.1"/>
    <property type="molecule type" value="Genomic_DNA"/>
</dbReference>
<dbReference type="Gene3D" id="3.40.50.1820">
    <property type="entry name" value="alpha/beta hydrolase"/>
    <property type="match status" value="1"/>
</dbReference>
<dbReference type="Proteomes" id="UP000282977">
    <property type="component" value="Unassembled WGS sequence"/>
</dbReference>
<dbReference type="GO" id="GO:0008239">
    <property type="term" value="F:dipeptidyl-peptidase activity"/>
    <property type="evidence" value="ECO:0007669"/>
    <property type="project" value="TreeGrafter"/>
</dbReference>
<accession>A0A437J639</accession>
<dbReference type="RefSeq" id="WP_127691365.1">
    <property type="nucleotide sequence ID" value="NZ_RZUL01000004.1"/>
</dbReference>
<evidence type="ECO:0000256" key="1">
    <source>
        <dbReference type="SAM" id="SignalP"/>
    </source>
</evidence>
<organism evidence="4 5">
    <name type="scientific">Sphingobium algorifonticola</name>
    <dbReference type="NCBI Taxonomy" id="2008318"/>
    <lineage>
        <taxon>Bacteria</taxon>
        <taxon>Pseudomonadati</taxon>
        <taxon>Pseudomonadota</taxon>
        <taxon>Alphaproteobacteria</taxon>
        <taxon>Sphingomonadales</taxon>
        <taxon>Sphingomonadaceae</taxon>
        <taxon>Sphingobium</taxon>
    </lineage>
</organism>
<gene>
    <name evidence="4" type="ORF">ENE74_13135</name>
</gene>
<evidence type="ECO:0000259" key="2">
    <source>
        <dbReference type="Pfam" id="PF00326"/>
    </source>
</evidence>
<keyword evidence="5" id="KW-1185">Reference proteome</keyword>
<evidence type="ECO:0000313" key="5">
    <source>
        <dbReference type="Proteomes" id="UP000282977"/>
    </source>
</evidence>
<dbReference type="InterPro" id="IPR050278">
    <property type="entry name" value="Serine_Prot_S9B/DPPIV"/>
</dbReference>
<dbReference type="GO" id="GO:0006508">
    <property type="term" value="P:proteolysis"/>
    <property type="evidence" value="ECO:0007669"/>
    <property type="project" value="InterPro"/>
</dbReference>
<dbReference type="Pfam" id="PF00930">
    <property type="entry name" value="DPPIV_N"/>
    <property type="match status" value="1"/>
</dbReference>
<feature type="signal peptide" evidence="1">
    <location>
        <begin position="1"/>
        <end position="22"/>
    </location>
</feature>
<dbReference type="InterPro" id="IPR001375">
    <property type="entry name" value="Peptidase_S9_cat"/>
</dbReference>
<keyword evidence="1" id="KW-0732">Signal</keyword>
<dbReference type="InterPro" id="IPR002469">
    <property type="entry name" value="Peptidase_S9B_N"/>
</dbReference>
<dbReference type="Pfam" id="PF00326">
    <property type="entry name" value="Peptidase_S9"/>
    <property type="match status" value="1"/>
</dbReference>